<accession>A0ABR6EV30</accession>
<evidence type="ECO:0000313" key="2">
    <source>
        <dbReference type="EMBL" id="MBB2149123.1"/>
    </source>
</evidence>
<evidence type="ECO:0000313" key="3">
    <source>
        <dbReference type="Proteomes" id="UP000636110"/>
    </source>
</evidence>
<keyword evidence="1" id="KW-0732">Signal</keyword>
<evidence type="ECO:0008006" key="4">
    <source>
        <dbReference type="Google" id="ProtNLM"/>
    </source>
</evidence>
<evidence type="ECO:0000256" key="1">
    <source>
        <dbReference type="SAM" id="SignalP"/>
    </source>
</evidence>
<dbReference type="RefSeq" id="WP_182956182.1">
    <property type="nucleotide sequence ID" value="NZ_WNXC01000002.1"/>
</dbReference>
<feature type="chain" id="PRO_5046696663" description="DUF4835 family protein" evidence="1">
    <location>
        <begin position="23"/>
        <end position="384"/>
    </location>
</feature>
<gene>
    <name evidence="2" type="ORF">GM920_09405</name>
</gene>
<comment type="caution">
    <text evidence="2">The sequence shown here is derived from an EMBL/GenBank/DDBJ whole genome shotgun (WGS) entry which is preliminary data.</text>
</comment>
<organism evidence="2 3">
    <name type="scientific">Pedobacter gandavensis</name>
    <dbReference type="NCBI Taxonomy" id="2679963"/>
    <lineage>
        <taxon>Bacteria</taxon>
        <taxon>Pseudomonadati</taxon>
        <taxon>Bacteroidota</taxon>
        <taxon>Sphingobacteriia</taxon>
        <taxon>Sphingobacteriales</taxon>
        <taxon>Sphingobacteriaceae</taxon>
        <taxon>Pedobacter</taxon>
    </lineage>
</organism>
<dbReference type="EMBL" id="WNXC01000002">
    <property type="protein sequence ID" value="MBB2149123.1"/>
    <property type="molecule type" value="Genomic_DNA"/>
</dbReference>
<proteinExistence type="predicted"/>
<protein>
    <recommendedName>
        <fullName evidence="4">DUF4835 family protein</fullName>
    </recommendedName>
</protein>
<sequence length="384" mass="44337">MKSILKSIFFILLITLVTEARAQFQVNVSVDTVHNPVNKQIIAVLEDYFKVARKDSLAQKFWIEDEVRMLKTFDLLKDIYSYTRSKDCIILGIAKEKEDVFRIKLMHESIGTDGKKTVYFICSYIFYKNGDSYRIGNALFWQLKADQYQQLASKNIIYHFPRNSQLPAQNIKLANRLLDNLQTFLGKKLDKKIDFYSAEDCVNLYRLRGFDYYPGTMSSVTKHGCGYTDARNYLMYGNNSGYQKHELLRSVLILCPDGAAVLKDGLVNLCGGSIGKPTAYHIKKLLPYLRNNPGVFKNIDDFYFFDEETVPSFVFNAVLVHYILKKDGPEKLKSLLKDPTLKYATLPELLEQLYQIKDLSGFFLTEMAKYEDGNKKLEFETLLD</sequence>
<name>A0ABR6EV30_9SPHI</name>
<keyword evidence="3" id="KW-1185">Reference proteome</keyword>
<feature type="signal peptide" evidence="1">
    <location>
        <begin position="1"/>
        <end position="22"/>
    </location>
</feature>
<dbReference type="Proteomes" id="UP000636110">
    <property type="component" value="Unassembled WGS sequence"/>
</dbReference>
<reference evidence="2 3" key="1">
    <citation type="submission" date="2019-11" db="EMBL/GenBank/DDBJ databases">
        <title>Description of Pedobacter sp. LMG 31462T.</title>
        <authorList>
            <person name="Carlier A."/>
            <person name="Qi S."/>
            <person name="Vandamme P."/>
        </authorList>
    </citation>
    <scope>NUCLEOTIDE SEQUENCE [LARGE SCALE GENOMIC DNA]</scope>
    <source>
        <strain evidence="2 3">LMG 31462</strain>
    </source>
</reference>